<keyword evidence="6 9" id="KW-1015">Disulfide bond</keyword>
<keyword evidence="15" id="KW-1185">Reference proteome</keyword>
<organism evidence="14 15">
    <name type="scientific">Hippocampus comes</name>
    <name type="common">Tiger tail seahorse</name>
    <dbReference type="NCBI Taxonomy" id="109280"/>
    <lineage>
        <taxon>Eukaryota</taxon>
        <taxon>Metazoa</taxon>
        <taxon>Chordata</taxon>
        <taxon>Craniata</taxon>
        <taxon>Vertebrata</taxon>
        <taxon>Euteleostomi</taxon>
        <taxon>Actinopterygii</taxon>
        <taxon>Neopterygii</taxon>
        <taxon>Teleostei</taxon>
        <taxon>Neoteleostei</taxon>
        <taxon>Acanthomorphata</taxon>
        <taxon>Syngnathiaria</taxon>
        <taxon>Syngnathiformes</taxon>
        <taxon>Syngnathoidei</taxon>
        <taxon>Syngnathidae</taxon>
        <taxon>Hippocampus</taxon>
    </lineage>
</organism>
<accession>A0A3Q2Z2Y1</accession>
<dbReference type="GO" id="GO:0005886">
    <property type="term" value="C:plasma membrane"/>
    <property type="evidence" value="ECO:0007669"/>
    <property type="project" value="TreeGrafter"/>
</dbReference>
<dbReference type="InterPro" id="IPR043210">
    <property type="entry name" value="CD44_antigen-like"/>
</dbReference>
<dbReference type="PANTHER" id="PTHR10225:SF2">
    <property type="entry name" value="LYMPHATIC VESSEL ENDOTHELIAL HYALURONIC ACID RECEPTOR 1"/>
    <property type="match status" value="1"/>
</dbReference>
<evidence type="ECO:0000256" key="2">
    <source>
        <dbReference type="ARBA" id="ARBA00022692"/>
    </source>
</evidence>
<dbReference type="InterPro" id="IPR000538">
    <property type="entry name" value="Link_dom"/>
</dbReference>
<feature type="compositionally biased region" description="Acidic residues" evidence="10">
    <location>
        <begin position="289"/>
        <end position="301"/>
    </location>
</feature>
<evidence type="ECO:0000256" key="10">
    <source>
        <dbReference type="SAM" id="MobiDB-lite"/>
    </source>
</evidence>
<keyword evidence="2 11" id="KW-0812">Transmembrane</keyword>
<evidence type="ECO:0000256" key="1">
    <source>
        <dbReference type="ARBA" id="ARBA00004167"/>
    </source>
</evidence>
<dbReference type="SUPFAM" id="SSF56436">
    <property type="entry name" value="C-type lectin-like"/>
    <property type="match status" value="1"/>
</dbReference>
<dbReference type="GO" id="GO:0004888">
    <property type="term" value="F:transmembrane signaling receptor activity"/>
    <property type="evidence" value="ECO:0007669"/>
    <property type="project" value="TreeGrafter"/>
</dbReference>
<reference evidence="14" key="2">
    <citation type="submission" date="2025-09" db="UniProtKB">
        <authorList>
            <consortium name="Ensembl"/>
        </authorList>
    </citation>
    <scope>IDENTIFICATION</scope>
</reference>
<comment type="subcellular location">
    <subcellularLocation>
        <location evidence="1">Membrane</location>
        <topology evidence="1">Single-pass membrane protein</topology>
    </subcellularLocation>
</comment>
<dbReference type="Ensembl" id="ENSHCOT00000020522.1">
    <property type="protein sequence ID" value="ENSHCOP00000025882.1"/>
    <property type="gene ID" value="ENSHCOG00000000825.1"/>
</dbReference>
<sequence length="314" mass="33482">MLTRLLTLTLTSTLLTASQGQSAAGVFLFIEGGAYTFNFTAAPAACHSRHATVATIANVEEALRHGLETCKFGWVAEQVAVVPRLTASSKCGNGKTGLVKWNARAEQAFGVFCFTATATPPTFTSSTTTAIAPSLPSSTSPPSYSQTTTTTTPPDWTSHQVPISTSSPALPRHASSSFSSGDALPSHVITSSPTSSFSSSSSFTSAPTHASNQQTQKPTEAPLKAVWMALIVLGIVFIMAAVAGALCYYYKLSNGPCRSQVLQGDDVEAEMWKPTNSRTALHREHDYHDEEEEEKEEEEEGDAKYSSDIMLCVN</sequence>
<evidence type="ECO:0000313" key="14">
    <source>
        <dbReference type="Ensembl" id="ENSHCOP00000025882.1"/>
    </source>
</evidence>
<dbReference type="OMA" id="NIETEMW"/>
<feature type="domain" description="Link" evidence="13">
    <location>
        <begin position="25"/>
        <end position="115"/>
    </location>
</feature>
<name>A0A3Q2Z2Y1_HIPCM</name>
<feature type="signal peptide" evidence="12">
    <location>
        <begin position="1"/>
        <end position="20"/>
    </location>
</feature>
<evidence type="ECO:0000256" key="6">
    <source>
        <dbReference type="ARBA" id="ARBA00023157"/>
    </source>
</evidence>
<keyword evidence="8" id="KW-0325">Glycoprotein</keyword>
<evidence type="ECO:0000259" key="13">
    <source>
        <dbReference type="PROSITE" id="PS50963"/>
    </source>
</evidence>
<dbReference type="GeneTree" id="ENSGT00530000063822"/>
<feature type="compositionally biased region" description="Low complexity" evidence="10">
    <location>
        <begin position="126"/>
        <end position="158"/>
    </location>
</feature>
<dbReference type="AlphaFoldDB" id="A0A3Q2Z2Y1"/>
<evidence type="ECO:0000256" key="11">
    <source>
        <dbReference type="SAM" id="Phobius"/>
    </source>
</evidence>
<dbReference type="PROSITE" id="PS50963">
    <property type="entry name" value="LINK_2"/>
    <property type="match status" value="1"/>
</dbReference>
<evidence type="ECO:0000256" key="3">
    <source>
        <dbReference type="ARBA" id="ARBA00022729"/>
    </source>
</evidence>
<evidence type="ECO:0000256" key="5">
    <source>
        <dbReference type="ARBA" id="ARBA00023136"/>
    </source>
</evidence>
<protein>
    <submittedName>
        <fullName evidence="14">Lymphatic vessel endothelial hyaluronic acid receptor 1-like</fullName>
    </submittedName>
</protein>
<comment type="caution">
    <text evidence="9">Lacks conserved residue(s) required for the propagation of feature annotation.</text>
</comment>
<evidence type="ECO:0000256" key="12">
    <source>
        <dbReference type="SAM" id="SignalP"/>
    </source>
</evidence>
<dbReference type="STRING" id="109280.ENSHCOP00000025882"/>
<feature type="transmembrane region" description="Helical" evidence="11">
    <location>
        <begin position="225"/>
        <end position="250"/>
    </location>
</feature>
<feature type="region of interest" description="Disordered" evidence="10">
    <location>
        <begin position="275"/>
        <end position="314"/>
    </location>
</feature>
<evidence type="ECO:0000256" key="4">
    <source>
        <dbReference type="ARBA" id="ARBA00022989"/>
    </source>
</evidence>
<dbReference type="PANTHER" id="PTHR10225">
    <property type="entry name" value="HYALURONAN RECEPTOR"/>
    <property type="match status" value="1"/>
</dbReference>
<reference evidence="14" key="1">
    <citation type="submission" date="2025-08" db="UniProtKB">
        <authorList>
            <consortium name="Ensembl"/>
        </authorList>
    </citation>
    <scope>IDENTIFICATION</scope>
</reference>
<keyword evidence="3 12" id="KW-0732">Signal</keyword>
<evidence type="ECO:0000256" key="9">
    <source>
        <dbReference type="PROSITE-ProRule" id="PRU00323"/>
    </source>
</evidence>
<dbReference type="InterPro" id="IPR016187">
    <property type="entry name" value="CTDL_fold"/>
</dbReference>
<proteinExistence type="predicted"/>
<dbReference type="GO" id="GO:0005540">
    <property type="term" value="F:hyaluronic acid binding"/>
    <property type="evidence" value="ECO:0007669"/>
    <property type="project" value="InterPro"/>
</dbReference>
<feature type="chain" id="PRO_5018550848" evidence="12">
    <location>
        <begin position="21"/>
        <end position="314"/>
    </location>
</feature>
<dbReference type="Pfam" id="PF00193">
    <property type="entry name" value="Xlink"/>
    <property type="match status" value="1"/>
</dbReference>
<keyword evidence="4 11" id="KW-1133">Transmembrane helix</keyword>
<dbReference type="GO" id="GO:0007155">
    <property type="term" value="P:cell adhesion"/>
    <property type="evidence" value="ECO:0007669"/>
    <property type="project" value="InterPro"/>
</dbReference>
<keyword evidence="7" id="KW-0675">Receptor</keyword>
<dbReference type="SMART" id="SM00445">
    <property type="entry name" value="LINK"/>
    <property type="match status" value="1"/>
</dbReference>
<evidence type="ECO:0000256" key="8">
    <source>
        <dbReference type="ARBA" id="ARBA00023180"/>
    </source>
</evidence>
<feature type="disulfide bond" evidence="9">
    <location>
        <begin position="70"/>
        <end position="91"/>
    </location>
</feature>
<keyword evidence="5 11" id="KW-0472">Membrane</keyword>
<dbReference type="Gene3D" id="3.10.100.10">
    <property type="entry name" value="Mannose-Binding Protein A, subunit A"/>
    <property type="match status" value="1"/>
</dbReference>
<feature type="compositionally biased region" description="Polar residues" evidence="10">
    <location>
        <begin position="159"/>
        <end position="180"/>
    </location>
</feature>
<feature type="region of interest" description="Disordered" evidence="10">
    <location>
        <begin position="126"/>
        <end position="183"/>
    </location>
</feature>
<dbReference type="PROSITE" id="PS01241">
    <property type="entry name" value="LINK_1"/>
    <property type="match status" value="1"/>
</dbReference>
<evidence type="ECO:0000256" key="7">
    <source>
        <dbReference type="ARBA" id="ARBA00023170"/>
    </source>
</evidence>
<dbReference type="InterPro" id="IPR016186">
    <property type="entry name" value="C-type_lectin-like/link_sf"/>
</dbReference>
<dbReference type="Proteomes" id="UP000264820">
    <property type="component" value="Unplaced"/>
</dbReference>
<evidence type="ECO:0000313" key="15">
    <source>
        <dbReference type="Proteomes" id="UP000264820"/>
    </source>
</evidence>